<keyword evidence="3" id="KW-0862">Zinc</keyword>
<proteinExistence type="predicted"/>
<keyword evidence="1" id="KW-0479">Metal-binding</keyword>
<dbReference type="SUPFAM" id="SSF48403">
    <property type="entry name" value="Ankyrin repeat"/>
    <property type="match status" value="1"/>
</dbReference>
<dbReference type="Gene3D" id="6.10.140.2220">
    <property type="match status" value="1"/>
</dbReference>
<name>A0AA39K2R5_ARMTA</name>
<dbReference type="InterPro" id="IPR002110">
    <property type="entry name" value="Ankyrin_rpt"/>
</dbReference>
<evidence type="ECO:0000256" key="3">
    <source>
        <dbReference type="ARBA" id="ARBA00022833"/>
    </source>
</evidence>
<feature type="domain" description="MYND-type" evidence="6">
    <location>
        <begin position="233"/>
        <end position="271"/>
    </location>
</feature>
<evidence type="ECO:0000256" key="2">
    <source>
        <dbReference type="ARBA" id="ARBA00022771"/>
    </source>
</evidence>
<dbReference type="PROSITE" id="PS01360">
    <property type="entry name" value="ZF_MYND_1"/>
    <property type="match status" value="1"/>
</dbReference>
<dbReference type="InterPro" id="IPR036770">
    <property type="entry name" value="Ankyrin_rpt-contain_sf"/>
</dbReference>
<protein>
    <recommendedName>
        <fullName evidence="6">MYND-type domain-containing protein</fullName>
    </recommendedName>
</protein>
<keyword evidence="8" id="KW-1185">Reference proteome</keyword>
<dbReference type="SUPFAM" id="SSF144232">
    <property type="entry name" value="HIT/MYND zinc finger-like"/>
    <property type="match status" value="1"/>
</dbReference>
<dbReference type="GO" id="GO:0005634">
    <property type="term" value="C:nucleus"/>
    <property type="evidence" value="ECO:0007669"/>
    <property type="project" value="TreeGrafter"/>
</dbReference>
<evidence type="ECO:0000313" key="7">
    <source>
        <dbReference type="EMBL" id="KAK0451168.1"/>
    </source>
</evidence>
<accession>A0AA39K2R5</accession>
<dbReference type="GO" id="GO:0000981">
    <property type="term" value="F:DNA-binding transcription factor activity, RNA polymerase II-specific"/>
    <property type="evidence" value="ECO:0007669"/>
    <property type="project" value="TreeGrafter"/>
</dbReference>
<organism evidence="7 8">
    <name type="scientific">Armillaria tabescens</name>
    <name type="common">Ringless honey mushroom</name>
    <name type="synonym">Agaricus tabescens</name>
    <dbReference type="NCBI Taxonomy" id="1929756"/>
    <lineage>
        <taxon>Eukaryota</taxon>
        <taxon>Fungi</taxon>
        <taxon>Dikarya</taxon>
        <taxon>Basidiomycota</taxon>
        <taxon>Agaricomycotina</taxon>
        <taxon>Agaricomycetes</taxon>
        <taxon>Agaricomycetidae</taxon>
        <taxon>Agaricales</taxon>
        <taxon>Marasmiineae</taxon>
        <taxon>Physalacriaceae</taxon>
        <taxon>Desarmillaria</taxon>
    </lineage>
</organism>
<dbReference type="RefSeq" id="XP_060327505.1">
    <property type="nucleotide sequence ID" value="XM_060483226.1"/>
</dbReference>
<dbReference type="PANTHER" id="PTHR10237">
    <property type="entry name" value="DEFORMED EPIDERMAL AUTOREGULATORY FACTOR 1 HOMOLOG SUPPRESSIN"/>
    <property type="match status" value="1"/>
</dbReference>
<comment type="caution">
    <text evidence="7">The sequence shown here is derived from an EMBL/GenBank/DDBJ whole genome shotgun (WGS) entry which is preliminary data.</text>
</comment>
<evidence type="ECO:0000313" key="8">
    <source>
        <dbReference type="Proteomes" id="UP001175211"/>
    </source>
</evidence>
<dbReference type="InterPro" id="IPR002893">
    <property type="entry name" value="Znf_MYND"/>
</dbReference>
<dbReference type="Pfam" id="PF00023">
    <property type="entry name" value="Ank"/>
    <property type="match status" value="1"/>
</dbReference>
<dbReference type="Pfam" id="PF01753">
    <property type="entry name" value="zf-MYND"/>
    <property type="match status" value="1"/>
</dbReference>
<dbReference type="PROSITE" id="PS50865">
    <property type="entry name" value="ZF_MYND_2"/>
    <property type="match status" value="1"/>
</dbReference>
<feature type="repeat" description="ANK" evidence="4">
    <location>
        <begin position="126"/>
        <end position="160"/>
    </location>
</feature>
<keyword evidence="4" id="KW-0040">ANK repeat</keyword>
<evidence type="ECO:0000256" key="1">
    <source>
        <dbReference type="ARBA" id="ARBA00022723"/>
    </source>
</evidence>
<dbReference type="EMBL" id="JAUEPS010000034">
    <property type="protein sequence ID" value="KAK0451168.1"/>
    <property type="molecule type" value="Genomic_DNA"/>
</dbReference>
<dbReference type="PANTHER" id="PTHR10237:SF14">
    <property type="entry name" value="MYND-TYPE DOMAIN-CONTAINING PROTEIN"/>
    <property type="match status" value="1"/>
</dbReference>
<reference evidence="7" key="1">
    <citation type="submission" date="2023-06" db="EMBL/GenBank/DDBJ databases">
        <authorList>
            <consortium name="Lawrence Berkeley National Laboratory"/>
            <person name="Ahrendt S."/>
            <person name="Sahu N."/>
            <person name="Indic B."/>
            <person name="Wong-Bajracharya J."/>
            <person name="Merenyi Z."/>
            <person name="Ke H.-M."/>
            <person name="Monk M."/>
            <person name="Kocsube S."/>
            <person name="Drula E."/>
            <person name="Lipzen A."/>
            <person name="Balint B."/>
            <person name="Henrissat B."/>
            <person name="Andreopoulos B."/>
            <person name="Martin F.M."/>
            <person name="Harder C.B."/>
            <person name="Rigling D."/>
            <person name="Ford K.L."/>
            <person name="Foster G.D."/>
            <person name="Pangilinan J."/>
            <person name="Papanicolaou A."/>
            <person name="Barry K."/>
            <person name="LaButti K."/>
            <person name="Viragh M."/>
            <person name="Koriabine M."/>
            <person name="Yan M."/>
            <person name="Riley R."/>
            <person name="Champramary S."/>
            <person name="Plett K.L."/>
            <person name="Tsai I.J."/>
            <person name="Slot J."/>
            <person name="Sipos G."/>
            <person name="Plett J."/>
            <person name="Nagy L.G."/>
            <person name="Grigoriev I.V."/>
        </authorList>
    </citation>
    <scope>NUCLEOTIDE SEQUENCE</scope>
    <source>
        <strain evidence="7">CCBAS 213</strain>
    </source>
</reference>
<dbReference type="GO" id="GO:0008270">
    <property type="term" value="F:zinc ion binding"/>
    <property type="evidence" value="ECO:0007669"/>
    <property type="project" value="UniProtKB-KW"/>
</dbReference>
<gene>
    <name evidence="7" type="ORF">EV420DRAFT_724977</name>
</gene>
<dbReference type="PROSITE" id="PS50088">
    <property type="entry name" value="ANK_REPEAT"/>
    <property type="match status" value="1"/>
</dbReference>
<evidence type="ECO:0000259" key="6">
    <source>
        <dbReference type="PROSITE" id="PS50865"/>
    </source>
</evidence>
<dbReference type="GeneID" id="85366774"/>
<dbReference type="Proteomes" id="UP001175211">
    <property type="component" value="Unassembled WGS sequence"/>
</dbReference>
<dbReference type="InterPro" id="IPR024119">
    <property type="entry name" value="TF_DEAF-1"/>
</dbReference>
<dbReference type="AlphaFoldDB" id="A0AA39K2R5"/>
<keyword evidence="2 5" id="KW-0863">Zinc-finger</keyword>
<evidence type="ECO:0000256" key="4">
    <source>
        <dbReference type="PROSITE-ProRule" id="PRU00023"/>
    </source>
</evidence>
<evidence type="ECO:0000256" key="5">
    <source>
        <dbReference type="PROSITE-ProRule" id="PRU00134"/>
    </source>
</evidence>
<sequence length="421" mass="47499">MSTQDGGLTIDKQMRSILNRPSRYLKSKDGGQKLRILYRQETLNFDASRISSFALSCVMGVLQEVKKHFGKGQDPDLHVTETSFKFGYATLVVYGAQRVQGGVAQHYEIMEYLISQGLPLESEDIVGFTALHHLVSCPVERPDLVRLLLTKGANADHQNRYGEVPLLGAFQLKLFKSADILLEFGADLDIAEADGITPRKSFVRCGPEITAVVSRWIRRRSGEEKGSRGEKACGECGRSDLPLKNCTRCQVMRYCSVECQRQHWPIHKKKCQSFATENTVLLKPYFEPEGADYHMRPMADLLRQATGLPTEPVRQRETRYARIPKATAEGSSKPLIIKIQAAIDVKTFEPLSGEHDFFVYTKKRDLVCKIRKEDNGIQYDKIAKVLREKGVNGTKIYLAAELRSQELLVVKTSEVLEVQPF</sequence>
<dbReference type="Gene3D" id="1.25.40.20">
    <property type="entry name" value="Ankyrin repeat-containing domain"/>
    <property type="match status" value="1"/>
</dbReference>